<evidence type="ECO:0000256" key="1">
    <source>
        <dbReference type="ARBA" id="ARBA00022553"/>
    </source>
</evidence>
<feature type="modified residue" description="4-aspartylphosphate" evidence="6">
    <location>
        <position position="52"/>
    </location>
</feature>
<evidence type="ECO:0000313" key="10">
    <source>
        <dbReference type="EMBL" id="KEK21215.1"/>
    </source>
</evidence>
<evidence type="ECO:0000256" key="3">
    <source>
        <dbReference type="ARBA" id="ARBA00023015"/>
    </source>
</evidence>
<dbReference type="InterPro" id="IPR001789">
    <property type="entry name" value="Sig_transdc_resp-reg_receiver"/>
</dbReference>
<dbReference type="InterPro" id="IPR036388">
    <property type="entry name" value="WH-like_DNA-bd_sf"/>
</dbReference>
<dbReference type="PANTHER" id="PTHR48111">
    <property type="entry name" value="REGULATOR OF RPOS"/>
    <property type="match status" value="1"/>
</dbReference>
<dbReference type="Gene3D" id="3.40.50.2300">
    <property type="match status" value="1"/>
</dbReference>
<keyword evidence="4 7" id="KW-0238">DNA-binding</keyword>
<name>A0A073K3Y4_9BACI</name>
<feature type="DNA-binding region" description="OmpR/PhoB-type" evidence="7">
    <location>
        <begin position="127"/>
        <end position="221"/>
    </location>
</feature>
<feature type="domain" description="Response regulatory" evidence="8">
    <location>
        <begin position="3"/>
        <end position="116"/>
    </location>
</feature>
<dbReference type="GO" id="GO:0032993">
    <property type="term" value="C:protein-DNA complex"/>
    <property type="evidence" value="ECO:0007669"/>
    <property type="project" value="TreeGrafter"/>
</dbReference>
<evidence type="ECO:0000313" key="11">
    <source>
        <dbReference type="Proteomes" id="UP000027822"/>
    </source>
</evidence>
<dbReference type="PROSITE" id="PS51755">
    <property type="entry name" value="OMPR_PHOB"/>
    <property type="match status" value="1"/>
</dbReference>
<dbReference type="AlphaFoldDB" id="A0A073K3Y4"/>
<keyword evidence="1 6" id="KW-0597">Phosphoprotein</keyword>
<dbReference type="OrthoDB" id="9790442at2"/>
<dbReference type="Gene3D" id="1.10.10.10">
    <property type="entry name" value="Winged helix-like DNA-binding domain superfamily/Winged helix DNA-binding domain"/>
    <property type="match status" value="1"/>
</dbReference>
<evidence type="ECO:0000259" key="8">
    <source>
        <dbReference type="PROSITE" id="PS50110"/>
    </source>
</evidence>
<dbReference type="CDD" id="cd00383">
    <property type="entry name" value="trans_reg_C"/>
    <property type="match status" value="1"/>
</dbReference>
<dbReference type="STRING" id="574376.BAMA_00125"/>
<sequence>MKRILVVEDNPNIQELIQQFLMEQNYTVDVAGTGTEGILLFQKNPYDLVLLDVVLPDLDGYSICKIIRGQSAVPIIMLTGLHDQDSELRGFELGVDDYITKPFHYPVFVKRVAAVLRRSNSTESDNTNILQLEELMLDSTAYTAYVNGQEVELTTKEFEIIHTLLENRGKVLSRSDLLNKIWGYEHLGDVRVIDTHIKNLRKKLDIPYIKTVKGIGYKLDS</sequence>
<dbReference type="SMART" id="SM00448">
    <property type="entry name" value="REC"/>
    <property type="match status" value="1"/>
</dbReference>
<dbReference type="SMART" id="SM00862">
    <property type="entry name" value="Trans_reg_C"/>
    <property type="match status" value="1"/>
</dbReference>
<reference evidence="10 11" key="1">
    <citation type="submission" date="2014-06" db="EMBL/GenBank/DDBJ databases">
        <title>Draft genome sequence of Bacillus manliponensis JCM 15802 (MCCC 1A00708).</title>
        <authorList>
            <person name="Lai Q."/>
            <person name="Liu Y."/>
            <person name="Shao Z."/>
        </authorList>
    </citation>
    <scope>NUCLEOTIDE SEQUENCE [LARGE SCALE GENOMIC DNA]</scope>
    <source>
        <strain evidence="10 11">JCM 15802</strain>
    </source>
</reference>
<dbReference type="GO" id="GO:0000976">
    <property type="term" value="F:transcription cis-regulatory region binding"/>
    <property type="evidence" value="ECO:0007669"/>
    <property type="project" value="TreeGrafter"/>
</dbReference>
<dbReference type="RefSeq" id="WP_034634841.1">
    <property type="nucleotide sequence ID" value="NZ_CBCSJC010000002.1"/>
</dbReference>
<dbReference type="InterPro" id="IPR011006">
    <property type="entry name" value="CheY-like_superfamily"/>
</dbReference>
<accession>A0A073K3Y4</accession>
<dbReference type="PANTHER" id="PTHR48111:SF32">
    <property type="entry name" value="STAGE 0 SPORULATION PROTEIN A HOMOLOG"/>
    <property type="match status" value="1"/>
</dbReference>
<dbReference type="CDD" id="cd17574">
    <property type="entry name" value="REC_OmpR"/>
    <property type="match status" value="1"/>
</dbReference>
<gene>
    <name evidence="10" type="ORF">BAMA_00125</name>
</gene>
<dbReference type="Pfam" id="PF00072">
    <property type="entry name" value="Response_reg"/>
    <property type="match status" value="1"/>
</dbReference>
<evidence type="ECO:0000256" key="4">
    <source>
        <dbReference type="ARBA" id="ARBA00023125"/>
    </source>
</evidence>
<protein>
    <submittedName>
        <fullName evidence="10">Transcriptional regulator</fullName>
    </submittedName>
</protein>
<dbReference type="InterPro" id="IPR001867">
    <property type="entry name" value="OmpR/PhoB-type_DNA-bd"/>
</dbReference>
<dbReference type="PROSITE" id="PS50110">
    <property type="entry name" value="RESPONSE_REGULATORY"/>
    <property type="match status" value="1"/>
</dbReference>
<dbReference type="Pfam" id="PF00486">
    <property type="entry name" value="Trans_reg_C"/>
    <property type="match status" value="1"/>
</dbReference>
<evidence type="ECO:0000259" key="9">
    <source>
        <dbReference type="PROSITE" id="PS51755"/>
    </source>
</evidence>
<dbReference type="EMBL" id="JOTN01000001">
    <property type="protein sequence ID" value="KEK21215.1"/>
    <property type="molecule type" value="Genomic_DNA"/>
</dbReference>
<dbReference type="InterPro" id="IPR039420">
    <property type="entry name" value="WalR-like"/>
</dbReference>
<dbReference type="Proteomes" id="UP000027822">
    <property type="component" value="Unassembled WGS sequence"/>
</dbReference>
<dbReference type="GO" id="GO:0000156">
    <property type="term" value="F:phosphorelay response regulator activity"/>
    <property type="evidence" value="ECO:0007669"/>
    <property type="project" value="TreeGrafter"/>
</dbReference>
<dbReference type="FunFam" id="3.40.50.2300:FF:000001">
    <property type="entry name" value="DNA-binding response regulator PhoB"/>
    <property type="match status" value="1"/>
</dbReference>
<dbReference type="FunFam" id="1.10.10.10:FF:000125">
    <property type="entry name" value="DNA-binding response regulator"/>
    <property type="match status" value="1"/>
</dbReference>
<keyword evidence="5" id="KW-0804">Transcription</keyword>
<evidence type="ECO:0000256" key="5">
    <source>
        <dbReference type="ARBA" id="ARBA00023163"/>
    </source>
</evidence>
<evidence type="ECO:0000256" key="6">
    <source>
        <dbReference type="PROSITE-ProRule" id="PRU00169"/>
    </source>
</evidence>
<dbReference type="GO" id="GO:0006355">
    <property type="term" value="P:regulation of DNA-templated transcription"/>
    <property type="evidence" value="ECO:0007669"/>
    <property type="project" value="InterPro"/>
</dbReference>
<feature type="domain" description="OmpR/PhoB-type" evidence="9">
    <location>
        <begin position="127"/>
        <end position="221"/>
    </location>
</feature>
<evidence type="ECO:0000256" key="7">
    <source>
        <dbReference type="PROSITE-ProRule" id="PRU01091"/>
    </source>
</evidence>
<keyword evidence="3" id="KW-0805">Transcription regulation</keyword>
<proteinExistence type="predicted"/>
<dbReference type="SUPFAM" id="SSF52172">
    <property type="entry name" value="CheY-like"/>
    <property type="match status" value="1"/>
</dbReference>
<dbReference type="eggNOG" id="COG0745">
    <property type="taxonomic scope" value="Bacteria"/>
</dbReference>
<evidence type="ECO:0000256" key="2">
    <source>
        <dbReference type="ARBA" id="ARBA00023012"/>
    </source>
</evidence>
<comment type="caution">
    <text evidence="10">The sequence shown here is derived from an EMBL/GenBank/DDBJ whole genome shotgun (WGS) entry which is preliminary data.</text>
</comment>
<dbReference type="GO" id="GO:0005829">
    <property type="term" value="C:cytosol"/>
    <property type="evidence" value="ECO:0007669"/>
    <property type="project" value="TreeGrafter"/>
</dbReference>
<organism evidence="10 11">
    <name type="scientific">Bacillus manliponensis</name>
    <dbReference type="NCBI Taxonomy" id="574376"/>
    <lineage>
        <taxon>Bacteria</taxon>
        <taxon>Bacillati</taxon>
        <taxon>Bacillota</taxon>
        <taxon>Bacilli</taxon>
        <taxon>Bacillales</taxon>
        <taxon>Bacillaceae</taxon>
        <taxon>Bacillus</taxon>
        <taxon>Bacillus cereus group</taxon>
    </lineage>
</organism>
<keyword evidence="2" id="KW-0902">Two-component regulatory system</keyword>
<keyword evidence="11" id="KW-1185">Reference proteome</keyword>